<evidence type="ECO:0000313" key="3">
    <source>
        <dbReference type="Proteomes" id="UP000256970"/>
    </source>
</evidence>
<evidence type="ECO:0000256" key="1">
    <source>
        <dbReference type="SAM" id="MobiDB-lite"/>
    </source>
</evidence>
<dbReference type="PANTHER" id="PTHR34714">
    <property type="entry name" value="EGF-LIKE DOMAIN-CONTAINING PROTEIN"/>
    <property type="match status" value="1"/>
</dbReference>
<feature type="compositionally biased region" description="Polar residues" evidence="1">
    <location>
        <begin position="360"/>
        <end position="369"/>
    </location>
</feature>
<dbReference type="InterPro" id="IPR036265">
    <property type="entry name" value="HIT-like_sf"/>
</dbReference>
<dbReference type="SUPFAM" id="SSF54197">
    <property type="entry name" value="HIT-like"/>
    <property type="match status" value="1"/>
</dbReference>
<protein>
    <recommendedName>
        <fullName evidence="4">Galactose-1-phosphate uridyl transferase N-terminal domain-containing protein</fullName>
    </recommendedName>
</protein>
<dbReference type="Proteomes" id="UP000256970">
    <property type="component" value="Unassembled WGS sequence"/>
</dbReference>
<sequence length="479" mass="51391">MQLKTQFRSVFDLAQNYDSLSGHNARCLQRIFQITGKTASCRVGPELSAKYNVQQDNQQLVVSLTNRYTLEQTWFNKDRTQKPQTFTQSSEFLDSTDNGTKCDFCSWRLLTASDPGFGRIELPHAVTGSNLFKYAEPSHGVVLFKHHQPLQFSQEQLSDLLDASWLWFQASHQLQPAAGQPFLLWNCLPRAGASQYHGHAQVMLTEVPVPGITRLQQAAQSYQQHHAACYYADLLRAHAAAGLLRQLTIPATQTAAAAAAGDAAGDPAGGSSKAALQQQQHTAWAFASLSPYKDMELVVVGSHLACPAFQRLMHAALRTMIDGCGCMTFNAGVLNIDLDAAVPAGVGLERQFWSSSSSSGNGQDESASTGNGGSSMSLGSSSSSSLASSVSASDDSSSVRYHYYGAGGSSSSSSDAVAVPDDWPWGQRPPVMARLVSRGKLSSVASDFGCLEVFGGASIGHTDPFLVVQQLDEQMAVPV</sequence>
<organism evidence="2 3">
    <name type="scientific">Tetradesmus obliquus</name>
    <name type="common">Green alga</name>
    <name type="synonym">Acutodesmus obliquus</name>
    <dbReference type="NCBI Taxonomy" id="3088"/>
    <lineage>
        <taxon>Eukaryota</taxon>
        <taxon>Viridiplantae</taxon>
        <taxon>Chlorophyta</taxon>
        <taxon>core chlorophytes</taxon>
        <taxon>Chlorophyceae</taxon>
        <taxon>CS clade</taxon>
        <taxon>Sphaeropleales</taxon>
        <taxon>Scenedesmaceae</taxon>
        <taxon>Tetradesmus</taxon>
    </lineage>
</organism>
<keyword evidence="3" id="KW-1185">Reference proteome</keyword>
<gene>
    <name evidence="2" type="ORF">BQ4739_LOCUS6355</name>
</gene>
<feature type="region of interest" description="Disordered" evidence="1">
    <location>
        <begin position="353"/>
        <end position="380"/>
    </location>
</feature>
<evidence type="ECO:0000313" key="2">
    <source>
        <dbReference type="EMBL" id="SZX65891.1"/>
    </source>
</evidence>
<reference evidence="2 3" key="1">
    <citation type="submission" date="2016-10" db="EMBL/GenBank/DDBJ databases">
        <authorList>
            <person name="Cai Z."/>
        </authorList>
    </citation>
    <scope>NUCLEOTIDE SEQUENCE [LARGE SCALE GENOMIC DNA]</scope>
</reference>
<evidence type="ECO:0008006" key="4">
    <source>
        <dbReference type="Google" id="ProtNLM"/>
    </source>
</evidence>
<name>A0A383VL33_TETOB</name>
<proteinExistence type="predicted"/>
<dbReference type="AlphaFoldDB" id="A0A383VL33"/>
<accession>A0A383VL33</accession>
<dbReference type="EMBL" id="FNXT01000671">
    <property type="protein sequence ID" value="SZX65891.1"/>
    <property type="molecule type" value="Genomic_DNA"/>
</dbReference>
<dbReference type="PANTHER" id="PTHR34714:SF3">
    <property type="match status" value="1"/>
</dbReference>